<comment type="PTM">
    <text evidence="10">The alpha and beta chains are autoproteolytically processed from a single precursor protein within the mitochondrion.</text>
</comment>
<dbReference type="VEuPathDB" id="FungiDB:TRICI_006169"/>
<sequence length="439" mass="46630">MKSSGVRVNGSRFFVRRLATVNVDKAKRFVPKTGTYPEGFKAGGIHCGVKKDGSQLDLCLISSERPCSASAVFTTNQFKAAPVQVSKKILDGSQGEGIRSIIINAGNANAVTGDQGMKDAWSMSQVTDEAVEAKKPGTLVMSTGVIGQKLPIDKILKGIPELAKKIGNDHQSWLDSANAICTTDTFPKFMSREFKIGSDTYRIAGLAKGAGMIHPNMATLLGFFVTDAPVTPQALNKALKYATERSFNSISVDGDTSTNDTIAALANGAAGGETIDVNNAARYGPLESIVTEFSQDLAKLVVRDGEGATKFVTINVNGAPTYEKAKQIAESISTSSLVKTALYGKDANWGRILCAIGYSGVPITPAGTSVSFIPSDGSPELKVLVNGEPETVDEARASEILELEDIEINVNLKDGSEKATVWTCDLSHEYVTINGDYRS</sequence>
<keyword evidence="5 10" id="KW-0808">Transferase</keyword>
<evidence type="ECO:0000256" key="5">
    <source>
        <dbReference type="ARBA" id="ARBA00022679"/>
    </source>
</evidence>
<feature type="binding site" evidence="10">
    <location>
        <position position="306"/>
    </location>
    <ligand>
        <name>substrate</name>
    </ligand>
</feature>
<evidence type="ECO:0000256" key="4">
    <source>
        <dbReference type="ARBA" id="ARBA00022605"/>
    </source>
</evidence>
<keyword evidence="6 10" id="KW-0068">Autocatalytic cleavage</keyword>
<dbReference type="UniPathway" id="UPA00068">
    <property type="reaction ID" value="UER00106"/>
</dbReference>
<dbReference type="EC" id="2.3.1.35" evidence="10"/>
<dbReference type="GO" id="GO:0004358">
    <property type="term" value="F:L-glutamate N-acetyltransferase activity, acting on acetyl-L-ornithine as donor"/>
    <property type="evidence" value="ECO:0007669"/>
    <property type="project" value="UniProtKB-UniRule"/>
</dbReference>
<evidence type="ECO:0000256" key="8">
    <source>
        <dbReference type="ARBA" id="ARBA00023268"/>
    </source>
</evidence>
<keyword evidence="9 10" id="KW-0012">Acyltransferase</keyword>
<dbReference type="FunFam" id="3.60.70.12:FF:000001">
    <property type="entry name" value="Arginine biosynthesis bifunctional protein ArgJ, chloroplastic"/>
    <property type="match status" value="1"/>
</dbReference>
<protein>
    <recommendedName>
        <fullName evidence="10">Arginine biosynthesis bifunctional protein ArgJ, mitochondrial</fullName>
    </recommendedName>
    <domain>
        <recommendedName>
            <fullName evidence="10">Glutamate N-acetyltransferase</fullName>
            <shortName evidence="10">GAT</shortName>
            <ecNumber evidence="10">2.3.1.35</ecNumber>
        </recommendedName>
        <alternativeName>
            <fullName evidence="10">Ornithine acetyltransferase</fullName>
            <shortName evidence="10">OATase</shortName>
        </alternativeName>
        <alternativeName>
            <fullName evidence="10">Ornithine transacetylase</fullName>
        </alternativeName>
    </domain>
    <domain>
        <recommendedName>
            <fullName evidence="10">Amino-acid acetyltransferase</fullName>
            <ecNumber evidence="10">2.3.1.1</ecNumber>
        </recommendedName>
        <alternativeName>
            <fullName evidence="10">N-acetylglutamate synthase</fullName>
            <shortName evidence="10">AGS</shortName>
        </alternativeName>
    </domain>
    <component>
        <recommendedName>
            <fullName evidence="10">Arginine biosynthesis bifunctional protein ArgJ alpha chain</fullName>
        </recommendedName>
    </component>
    <component>
        <recommendedName>
            <fullName evidence="10">Arginine biosynthesis bifunctional protein ArgJ beta chain</fullName>
        </recommendedName>
    </component>
</protein>
<keyword evidence="3 10" id="KW-0055">Arginine biosynthesis</keyword>
<dbReference type="NCBIfam" id="TIGR00120">
    <property type="entry name" value="ArgJ"/>
    <property type="match status" value="1"/>
</dbReference>
<dbReference type="GO" id="GO:0004042">
    <property type="term" value="F:L-glutamate N-acetyltransferase activity"/>
    <property type="evidence" value="ECO:0007669"/>
    <property type="project" value="UniProtKB-UniRule"/>
</dbReference>
<comment type="catalytic activity">
    <reaction evidence="10">
        <text>L-glutamate + acetyl-CoA = N-acetyl-L-glutamate + CoA + H(+)</text>
        <dbReference type="Rhea" id="RHEA:24292"/>
        <dbReference type="ChEBI" id="CHEBI:15378"/>
        <dbReference type="ChEBI" id="CHEBI:29985"/>
        <dbReference type="ChEBI" id="CHEBI:44337"/>
        <dbReference type="ChEBI" id="CHEBI:57287"/>
        <dbReference type="ChEBI" id="CHEBI:57288"/>
        <dbReference type="EC" id="2.3.1.1"/>
    </reaction>
</comment>
<dbReference type="CDD" id="cd02152">
    <property type="entry name" value="OAT"/>
    <property type="match status" value="1"/>
</dbReference>
<feature type="binding site" evidence="10">
    <location>
        <position position="434"/>
    </location>
    <ligand>
        <name>substrate</name>
    </ligand>
</feature>
<keyword evidence="4 10" id="KW-0028">Amino-acid biosynthesis</keyword>
<organism evidence="11 12">
    <name type="scientific">Trichomonascus ciferrii</name>
    <dbReference type="NCBI Taxonomy" id="44093"/>
    <lineage>
        <taxon>Eukaryota</taxon>
        <taxon>Fungi</taxon>
        <taxon>Dikarya</taxon>
        <taxon>Ascomycota</taxon>
        <taxon>Saccharomycotina</taxon>
        <taxon>Dipodascomycetes</taxon>
        <taxon>Dipodascales</taxon>
        <taxon>Trichomonascaceae</taxon>
        <taxon>Trichomonascus</taxon>
        <taxon>Trichomonascus ciferrii complex</taxon>
    </lineage>
</organism>
<feature type="site" description="Involved in the stabilization of negative charge on the oxyanion by the formation of the oxyanion hole" evidence="10">
    <location>
        <position position="143"/>
    </location>
</feature>
<evidence type="ECO:0000256" key="6">
    <source>
        <dbReference type="ARBA" id="ARBA00022813"/>
    </source>
</evidence>
<feature type="chain" id="PRO_5029068260" description="Arginine biosynthesis bifunctional protein ArgJ alpha chain" evidence="10">
    <location>
        <begin position="1"/>
        <end position="218"/>
    </location>
</feature>
<evidence type="ECO:0000313" key="11">
    <source>
        <dbReference type="EMBL" id="KAA8900668.1"/>
    </source>
</evidence>
<comment type="subunit">
    <text evidence="10">Heterodimer of an alpha and a beta chain.</text>
</comment>
<dbReference type="GO" id="GO:0006592">
    <property type="term" value="P:ornithine biosynthetic process"/>
    <property type="evidence" value="ECO:0007669"/>
    <property type="project" value="TreeGrafter"/>
</dbReference>
<dbReference type="NCBIfam" id="NF003802">
    <property type="entry name" value="PRK05388.1"/>
    <property type="match status" value="1"/>
</dbReference>
<evidence type="ECO:0000256" key="10">
    <source>
        <dbReference type="HAMAP-Rule" id="MF_03124"/>
    </source>
</evidence>
<comment type="function">
    <text evidence="10">Catalyzes two activities which are involved in the cyclic version of arginine biosynthesis: the synthesis of acetylglutamate from glutamate and acetyl-CoA, and of ornithine by transacetylation between acetylornithine and glutamate.</text>
</comment>
<comment type="subcellular location">
    <subcellularLocation>
        <location evidence="1 10">Mitochondrion matrix</location>
    </subcellularLocation>
</comment>
<feature type="site" description="Involved in the stabilization of negative charge on the oxyanion by the formation of the oxyanion hole" evidence="10">
    <location>
        <position position="144"/>
    </location>
</feature>
<dbReference type="Gene3D" id="3.60.70.12">
    <property type="entry name" value="L-amino peptidase D-ALA esterase/amidase"/>
    <property type="match status" value="1"/>
</dbReference>
<dbReference type="Gene3D" id="3.30.2330.10">
    <property type="entry name" value="arginine biosynthesis bifunctional protein suprefamily"/>
    <property type="match status" value="1"/>
</dbReference>
<evidence type="ECO:0000256" key="1">
    <source>
        <dbReference type="ARBA" id="ARBA00004305"/>
    </source>
</evidence>
<dbReference type="PANTHER" id="PTHR23100">
    <property type="entry name" value="ARGININE BIOSYNTHESIS BIFUNCTIONAL PROTEIN ARGJ"/>
    <property type="match status" value="1"/>
</dbReference>
<dbReference type="EC" id="2.3.1.1" evidence="10"/>
<feature type="binding site" evidence="10">
    <location>
        <position position="182"/>
    </location>
    <ligand>
        <name>substrate</name>
    </ligand>
</feature>
<gene>
    <name evidence="11" type="ORF">TRICI_006169</name>
</gene>
<comment type="catalytic activity">
    <reaction evidence="10">
        <text>N(2)-acetyl-L-ornithine + L-glutamate = N-acetyl-L-glutamate + L-ornithine</text>
        <dbReference type="Rhea" id="RHEA:15349"/>
        <dbReference type="ChEBI" id="CHEBI:29985"/>
        <dbReference type="ChEBI" id="CHEBI:44337"/>
        <dbReference type="ChEBI" id="CHEBI:46911"/>
        <dbReference type="ChEBI" id="CHEBI:57805"/>
        <dbReference type="EC" id="2.3.1.35"/>
    </reaction>
</comment>
<reference evidence="11" key="1">
    <citation type="journal article" date="2019" name="G3 (Bethesda)">
        <title>Genome Assemblies of Two Rare Opportunistic Yeast Pathogens: Diutina rugosa (syn. Candida rugosa) and Trichomonascus ciferrii (syn. Candida ciferrii).</title>
        <authorList>
            <person name="Mixao V."/>
            <person name="Saus E."/>
            <person name="Hansen A.P."/>
            <person name="Lass-Florl C."/>
            <person name="Gabaldon T."/>
        </authorList>
    </citation>
    <scope>NUCLEOTIDE SEQUENCE</scope>
    <source>
        <strain evidence="11">CBS 4856</strain>
    </source>
</reference>
<dbReference type="FunFam" id="3.30.2330.10:FF:000001">
    <property type="entry name" value="Arginine biosynthesis bifunctional protein ArgJ, mitochondrial"/>
    <property type="match status" value="1"/>
</dbReference>
<keyword evidence="12" id="KW-1185">Reference proteome</keyword>
<keyword evidence="7 10" id="KW-0496">Mitochondrion</keyword>
<feature type="active site" description="Nucleophile" evidence="10">
    <location>
        <position position="219"/>
    </location>
</feature>
<evidence type="ECO:0000256" key="3">
    <source>
        <dbReference type="ARBA" id="ARBA00022571"/>
    </source>
</evidence>
<dbReference type="PANTHER" id="PTHR23100:SF0">
    <property type="entry name" value="ARGININE BIOSYNTHESIS BIFUNCTIONAL PROTEIN ARGJ, MITOCHONDRIAL"/>
    <property type="match status" value="1"/>
</dbReference>
<dbReference type="InterPro" id="IPR002813">
    <property type="entry name" value="Arg_biosynth_ArgJ"/>
</dbReference>
<dbReference type="SUPFAM" id="SSF56266">
    <property type="entry name" value="DmpA/ArgJ-like"/>
    <property type="match status" value="1"/>
</dbReference>
<dbReference type="EMBL" id="SWFS01000496">
    <property type="protein sequence ID" value="KAA8900668.1"/>
    <property type="molecule type" value="Genomic_DNA"/>
</dbReference>
<name>A0A642UM89_9ASCO</name>
<comment type="pathway">
    <text evidence="10">Amino-acid biosynthesis; L-arginine biosynthesis; L-ornithine and N-acetyl-L-glutamate from L-glutamate and N(2)-acetyl-L-ornithine (cyclic): step 1/1.</text>
</comment>
<evidence type="ECO:0000313" key="12">
    <source>
        <dbReference type="Proteomes" id="UP000761534"/>
    </source>
</evidence>
<keyword evidence="8 10" id="KW-0511">Multifunctional enzyme</keyword>
<dbReference type="FunFam" id="3.10.20.340:FF:000002">
    <property type="entry name" value="Arginine biosynthesis bifunctional protein ArgJ, mitochondrial"/>
    <property type="match status" value="1"/>
</dbReference>
<accession>A0A642UM89</accession>
<dbReference type="GO" id="GO:0006526">
    <property type="term" value="P:L-arginine biosynthetic process"/>
    <property type="evidence" value="ECO:0007669"/>
    <property type="project" value="UniProtKB-UniRule"/>
</dbReference>
<comment type="pathway">
    <text evidence="10">Amino-acid biosynthesis; L-arginine biosynthesis; N(2)-acetyl-L-ornithine from L-glutamate: step 1/4.</text>
</comment>
<dbReference type="AlphaFoldDB" id="A0A642UM89"/>
<dbReference type="InterPro" id="IPR016117">
    <property type="entry name" value="ArgJ-like_dom_sf"/>
</dbReference>
<feature type="binding site" evidence="10">
    <location>
        <position position="208"/>
    </location>
    <ligand>
        <name>substrate</name>
    </ligand>
</feature>
<dbReference type="HAMAP" id="MF_01106">
    <property type="entry name" value="ArgJ"/>
    <property type="match status" value="1"/>
</dbReference>
<dbReference type="GO" id="GO:0005759">
    <property type="term" value="C:mitochondrial matrix"/>
    <property type="evidence" value="ECO:0007669"/>
    <property type="project" value="UniProtKB-SubCell"/>
</dbReference>
<dbReference type="OrthoDB" id="2017946at2759"/>
<evidence type="ECO:0000256" key="9">
    <source>
        <dbReference type="ARBA" id="ARBA00023315"/>
    </source>
</evidence>
<dbReference type="Proteomes" id="UP000761534">
    <property type="component" value="Unassembled WGS sequence"/>
</dbReference>
<evidence type="ECO:0000256" key="7">
    <source>
        <dbReference type="ARBA" id="ARBA00023128"/>
    </source>
</evidence>
<comment type="similarity">
    <text evidence="2 10">Belongs to the ArgJ family.</text>
</comment>
<dbReference type="Pfam" id="PF01960">
    <property type="entry name" value="ArgJ"/>
    <property type="match status" value="1"/>
</dbReference>
<dbReference type="Gene3D" id="3.10.20.340">
    <property type="entry name" value="ArgJ beta chain, C-terminal domain"/>
    <property type="match status" value="1"/>
</dbReference>
<feature type="chain" id="PRO_5029068259" description="Arginine biosynthesis bifunctional protein ArgJ beta chain" evidence="10">
    <location>
        <begin position="219"/>
        <end position="439"/>
    </location>
</feature>
<dbReference type="InterPro" id="IPR042195">
    <property type="entry name" value="ArgJ_beta_C"/>
</dbReference>
<evidence type="ECO:0000256" key="2">
    <source>
        <dbReference type="ARBA" id="ARBA00006774"/>
    </source>
</evidence>
<feature type="binding site" evidence="10">
    <location>
        <position position="439"/>
    </location>
    <ligand>
        <name>substrate</name>
    </ligand>
</feature>
<feature type="site" description="Cleavage; by autolysis" evidence="10">
    <location>
        <begin position="218"/>
        <end position="219"/>
    </location>
</feature>
<feature type="binding site" evidence="10">
    <location>
        <position position="219"/>
    </location>
    <ligand>
        <name>substrate</name>
    </ligand>
</feature>
<proteinExistence type="inferred from homology"/>
<comment type="caution">
    <text evidence="11">The sequence shown here is derived from an EMBL/GenBank/DDBJ whole genome shotgun (WGS) entry which is preliminary data.</text>
</comment>